<reference evidence="7 8" key="1">
    <citation type="submission" date="2012-02" db="EMBL/GenBank/DDBJ databases">
        <title>Complete genome sequence of Phycisphaera mikurensis NBRC 102666.</title>
        <authorList>
            <person name="Ankai A."/>
            <person name="Hosoyama A."/>
            <person name="Terui Y."/>
            <person name="Sekine M."/>
            <person name="Fukai R."/>
            <person name="Kato Y."/>
            <person name="Nakamura S."/>
            <person name="Yamada-Narita S."/>
            <person name="Kawakoshi A."/>
            <person name="Fukunaga Y."/>
            <person name="Yamazaki S."/>
            <person name="Fujita N."/>
        </authorList>
    </citation>
    <scope>NUCLEOTIDE SEQUENCE [LARGE SCALE GENOMIC DNA]</scope>
    <source>
        <strain evidence="8">NBRC 102666 / KCTC 22515 / FYK2301M01</strain>
    </source>
</reference>
<feature type="binding site" evidence="6">
    <location>
        <begin position="296"/>
        <end position="299"/>
    </location>
    <ligand>
        <name>ATP</name>
        <dbReference type="ChEBI" id="CHEBI:30616"/>
    </ligand>
</feature>
<dbReference type="InterPro" id="IPR043129">
    <property type="entry name" value="ATPase_NBD"/>
</dbReference>
<evidence type="ECO:0000256" key="6">
    <source>
        <dbReference type="HAMAP-Rule" id="MF_02207"/>
    </source>
</evidence>
<comment type="subcellular location">
    <subcellularLocation>
        <location evidence="6">Cytoplasm</location>
    </subcellularLocation>
    <text evidence="6">Membrane-associated.</text>
</comment>
<evidence type="ECO:0000256" key="3">
    <source>
        <dbReference type="ARBA" id="ARBA00022840"/>
    </source>
</evidence>
<dbReference type="CDD" id="cd10225">
    <property type="entry name" value="ASKHA_NBD_MreB-like"/>
    <property type="match status" value="1"/>
</dbReference>
<feature type="binding site" evidence="6">
    <location>
        <begin position="216"/>
        <end position="219"/>
    </location>
    <ligand>
        <name>ATP</name>
        <dbReference type="ChEBI" id="CHEBI:30616"/>
    </ligand>
</feature>
<dbReference type="InterPro" id="IPR004753">
    <property type="entry name" value="MreB"/>
</dbReference>
<dbReference type="GO" id="GO:0000902">
    <property type="term" value="P:cell morphogenesis"/>
    <property type="evidence" value="ECO:0007669"/>
    <property type="project" value="InterPro"/>
</dbReference>
<dbReference type="Proteomes" id="UP000007881">
    <property type="component" value="Chromosome"/>
</dbReference>
<feature type="binding site" evidence="6">
    <location>
        <begin position="168"/>
        <end position="170"/>
    </location>
    <ligand>
        <name>ATP</name>
        <dbReference type="ChEBI" id="CHEBI:30616"/>
    </ligand>
</feature>
<dbReference type="STRING" id="1142394.PSMK_14530"/>
<dbReference type="RefSeq" id="WP_014436831.1">
    <property type="nucleotide sequence ID" value="NC_017080.1"/>
</dbReference>
<dbReference type="EMBL" id="AP012338">
    <property type="protein sequence ID" value="BAM03612.1"/>
    <property type="molecule type" value="Genomic_DNA"/>
</dbReference>
<dbReference type="eggNOG" id="COG1077">
    <property type="taxonomic scope" value="Bacteria"/>
</dbReference>
<comment type="caution">
    <text evidence="6">Lacks conserved residue(s) required for the propagation of feature annotation.</text>
</comment>
<dbReference type="PANTHER" id="PTHR42749">
    <property type="entry name" value="CELL SHAPE-DETERMINING PROTEIN MREB"/>
    <property type="match status" value="1"/>
</dbReference>
<keyword evidence="8" id="KW-1185">Reference proteome</keyword>
<dbReference type="HAMAP" id="MF_02207">
    <property type="entry name" value="MreB"/>
    <property type="match status" value="1"/>
</dbReference>
<accession>I0IEC4</accession>
<keyword evidence="4 6" id="KW-0133">Cell shape</keyword>
<evidence type="ECO:0000256" key="2">
    <source>
        <dbReference type="ARBA" id="ARBA00022741"/>
    </source>
</evidence>
<evidence type="ECO:0000256" key="1">
    <source>
        <dbReference type="ARBA" id="ARBA00022490"/>
    </source>
</evidence>
<dbReference type="Pfam" id="PF06723">
    <property type="entry name" value="MreB_Mbl"/>
    <property type="match status" value="1"/>
</dbReference>
<dbReference type="KEGG" id="phm:PSMK_14530"/>
<dbReference type="PATRIC" id="fig|1142394.8.peg.1493"/>
<name>I0IEC4_PHYMF</name>
<comment type="function">
    <text evidence="6">Forms membrane-associated dynamic filaments that are essential for cell shape determination. Acts by regulating cell wall synthesis and cell elongation, and thus cell shape. A feedback loop between cell geometry and MreB localization may maintain elongated cell shape by targeting cell wall growth to regions of negative cell wall curvature.</text>
</comment>
<keyword evidence="2 6" id="KW-0547">Nucleotide-binding</keyword>
<dbReference type="GO" id="GO:0005737">
    <property type="term" value="C:cytoplasm"/>
    <property type="evidence" value="ECO:0007669"/>
    <property type="project" value="UniProtKB-SubCell"/>
</dbReference>
<comment type="similarity">
    <text evidence="5 6">Belongs to the FtsA/MreB family.</text>
</comment>
<evidence type="ECO:0000256" key="4">
    <source>
        <dbReference type="ARBA" id="ARBA00022960"/>
    </source>
</evidence>
<dbReference type="HOGENOM" id="CLU_052037_0_0_0"/>
<dbReference type="PRINTS" id="PR01652">
    <property type="entry name" value="SHAPEPROTEIN"/>
</dbReference>
<proteinExistence type="inferred from homology"/>
<protein>
    <recommendedName>
        <fullName evidence="6">Cell shape-determining protein MreB</fullName>
    </recommendedName>
</protein>
<organism evidence="7 8">
    <name type="scientific">Phycisphaera mikurensis (strain NBRC 102666 / KCTC 22515 / FYK2301M01)</name>
    <dbReference type="NCBI Taxonomy" id="1142394"/>
    <lineage>
        <taxon>Bacteria</taxon>
        <taxon>Pseudomonadati</taxon>
        <taxon>Planctomycetota</taxon>
        <taxon>Phycisphaerae</taxon>
        <taxon>Phycisphaerales</taxon>
        <taxon>Phycisphaeraceae</taxon>
        <taxon>Phycisphaera</taxon>
    </lineage>
</organism>
<gene>
    <name evidence="6 7" type="primary">mreB</name>
    <name evidence="7" type="ordered locus">PSMK_14530</name>
</gene>
<keyword evidence="3 6" id="KW-0067">ATP-binding</keyword>
<dbReference type="Gene3D" id="3.30.420.40">
    <property type="match status" value="2"/>
</dbReference>
<dbReference type="SUPFAM" id="SSF53067">
    <property type="entry name" value="Actin-like ATPase domain"/>
    <property type="match status" value="2"/>
</dbReference>
<evidence type="ECO:0000256" key="5">
    <source>
        <dbReference type="ARBA" id="ARBA00023458"/>
    </source>
</evidence>
<comment type="subunit">
    <text evidence="6">Forms polymers.</text>
</comment>
<dbReference type="NCBIfam" id="TIGR00904">
    <property type="entry name" value="mreB"/>
    <property type="match status" value="1"/>
</dbReference>
<evidence type="ECO:0000313" key="8">
    <source>
        <dbReference type="Proteomes" id="UP000007881"/>
    </source>
</evidence>
<sequence>MIFDNLLSLFSVDMGIDLGTCNTLVCVRGEGIVLNEPSVVAVHKGTNKVLQNGNAVGWVAKEMLGKTPGSITAVRPLKDGVISDFEITEAMLSYFIRKVNGKRPLVKPRVVIAVPSGITAVEKRAVLDSAERAGARKVFLVEEPMAAAIGASLPVVEATASMIVDIGGGTTEVAIMSLADIAQCESVRVAGDDLDESIINHMKKAYNLMIGEQTAERIKIEVGSAAKVEEDTTIEVRGRDMISGLPRKTVITSEEIREALQEPLSSILETVTRTLERCDPELAADLVDNGIMLAGGGALLRGISVVISDATGLECRIAEDPLTCVARGTAIYLEHLEEWKGTMESEID</sequence>
<keyword evidence="1 6" id="KW-0963">Cytoplasm</keyword>
<dbReference type="GO" id="GO:0008360">
    <property type="term" value="P:regulation of cell shape"/>
    <property type="evidence" value="ECO:0007669"/>
    <property type="project" value="UniProtKB-UniRule"/>
</dbReference>
<dbReference type="NCBIfam" id="NF010539">
    <property type="entry name" value="PRK13927.1"/>
    <property type="match status" value="1"/>
</dbReference>
<dbReference type="PANTHER" id="PTHR42749:SF1">
    <property type="entry name" value="CELL SHAPE-DETERMINING PROTEIN MREB"/>
    <property type="match status" value="1"/>
</dbReference>
<dbReference type="GO" id="GO:0005524">
    <property type="term" value="F:ATP binding"/>
    <property type="evidence" value="ECO:0007669"/>
    <property type="project" value="UniProtKB-KW"/>
</dbReference>
<dbReference type="InterPro" id="IPR056546">
    <property type="entry name" value="MreB_MamK-like"/>
</dbReference>
<dbReference type="AlphaFoldDB" id="I0IEC4"/>
<evidence type="ECO:0000313" key="7">
    <source>
        <dbReference type="EMBL" id="BAM03612.1"/>
    </source>
</evidence>